<keyword evidence="9" id="KW-1185">Reference proteome</keyword>
<keyword evidence="4 6" id="KW-1133">Transmembrane helix</keyword>
<evidence type="ECO:0000256" key="3">
    <source>
        <dbReference type="ARBA" id="ARBA00022692"/>
    </source>
</evidence>
<feature type="transmembrane region" description="Helical" evidence="6">
    <location>
        <begin position="259"/>
        <end position="278"/>
    </location>
</feature>
<gene>
    <name evidence="8" type="ORF">IHE55_13570</name>
</gene>
<comment type="subcellular location">
    <subcellularLocation>
        <location evidence="1">Cell membrane</location>
        <topology evidence="1">Multi-pass membrane protein</topology>
    </subcellularLocation>
</comment>
<proteinExistence type="predicted"/>
<dbReference type="EMBL" id="JACYXC010000001">
    <property type="protein sequence ID" value="MBH5335767.1"/>
    <property type="molecule type" value="Genomic_DNA"/>
</dbReference>
<evidence type="ECO:0000313" key="8">
    <source>
        <dbReference type="EMBL" id="MBH5335767.1"/>
    </source>
</evidence>
<dbReference type="Proteomes" id="UP000807371">
    <property type="component" value="Unassembled WGS sequence"/>
</dbReference>
<organism evidence="8 9">
    <name type="scientific">Streptomyces pactum</name>
    <dbReference type="NCBI Taxonomy" id="68249"/>
    <lineage>
        <taxon>Bacteria</taxon>
        <taxon>Bacillati</taxon>
        <taxon>Actinomycetota</taxon>
        <taxon>Actinomycetes</taxon>
        <taxon>Kitasatosporales</taxon>
        <taxon>Streptomycetaceae</taxon>
        <taxon>Streptomyces</taxon>
    </lineage>
</organism>
<evidence type="ECO:0000256" key="2">
    <source>
        <dbReference type="ARBA" id="ARBA00022475"/>
    </source>
</evidence>
<dbReference type="PANTHER" id="PTHR35007">
    <property type="entry name" value="INTEGRAL MEMBRANE PROTEIN-RELATED"/>
    <property type="match status" value="1"/>
</dbReference>
<evidence type="ECO:0000313" key="9">
    <source>
        <dbReference type="Proteomes" id="UP000807371"/>
    </source>
</evidence>
<feature type="domain" description="Type II secretion system protein GspF" evidence="7">
    <location>
        <begin position="125"/>
        <end position="243"/>
    </location>
</feature>
<keyword evidence="2" id="KW-1003">Cell membrane</keyword>
<keyword evidence="3 6" id="KW-0812">Transmembrane</keyword>
<feature type="transmembrane region" description="Helical" evidence="6">
    <location>
        <begin position="227"/>
        <end position="247"/>
    </location>
</feature>
<dbReference type="InterPro" id="IPR018076">
    <property type="entry name" value="T2SS_GspF_dom"/>
</dbReference>
<name>A0ABS0NKQ0_9ACTN</name>
<evidence type="ECO:0000256" key="6">
    <source>
        <dbReference type="SAM" id="Phobius"/>
    </source>
</evidence>
<evidence type="ECO:0000256" key="4">
    <source>
        <dbReference type="ARBA" id="ARBA00022989"/>
    </source>
</evidence>
<dbReference type="PANTHER" id="PTHR35007:SF4">
    <property type="entry name" value="CONSERVED TRANSMEMBRANE PROTEIN-RELATED"/>
    <property type="match status" value="1"/>
</dbReference>
<accession>A0ABS0NKQ0</accession>
<feature type="transmembrane region" description="Helical" evidence="6">
    <location>
        <begin position="77"/>
        <end position="98"/>
    </location>
</feature>
<protein>
    <submittedName>
        <fullName evidence="8">Type II secretion system F family protein</fullName>
    </submittedName>
</protein>
<reference evidence="8 9" key="1">
    <citation type="submission" date="2020-09" db="EMBL/GenBank/DDBJ databases">
        <title>Biosynthesis of the nuclear factor of activated T cells inhibitor NFAT-133 and its congeners in Streptomyces pactum.</title>
        <authorList>
            <person name="Zhou W."/>
            <person name="Posri P."/>
            <person name="Abugrain M.E."/>
            <person name="Weisberg A.J."/>
            <person name="Chang J.H."/>
            <person name="Mahmud T."/>
        </authorList>
    </citation>
    <scope>NUCLEOTIDE SEQUENCE [LARGE SCALE GENOMIC DNA]</scope>
    <source>
        <strain evidence="8 9">ATCC 27456</strain>
    </source>
</reference>
<sequence length="295" mass="30657">MCTAVLCAAAALWSVAGEQRRLRRAHLLLAGGGTLASGRAEYRRRATRVFATVSRRWRAGHGRRLGREVLCLPAGGALALLTASVIPLVAALAAVVPAGRWLRARERRGERERRTVGVIELCGAVAGELRAGRQPGEALLAVRADELGDGWPLVTAAARFGGDVPEALRRAAATPGAEGLTGVAACWQVAVDGGAGLATGLDRVGAALRAEHEQREQLHAQLAGQRATAWVLAVLPVFVLLIGTLLGADPLGVLLHTPAGIACLVAGGLLEWAGLAWTGRLIRSAADRETPGGRP</sequence>
<dbReference type="Pfam" id="PF00482">
    <property type="entry name" value="T2SSF"/>
    <property type="match status" value="1"/>
</dbReference>
<keyword evidence="5 6" id="KW-0472">Membrane</keyword>
<comment type="caution">
    <text evidence="8">The sequence shown here is derived from an EMBL/GenBank/DDBJ whole genome shotgun (WGS) entry which is preliminary data.</text>
</comment>
<evidence type="ECO:0000256" key="5">
    <source>
        <dbReference type="ARBA" id="ARBA00023136"/>
    </source>
</evidence>
<evidence type="ECO:0000259" key="7">
    <source>
        <dbReference type="Pfam" id="PF00482"/>
    </source>
</evidence>
<evidence type="ECO:0000256" key="1">
    <source>
        <dbReference type="ARBA" id="ARBA00004651"/>
    </source>
</evidence>